<comment type="caution">
    <text evidence="2">The sequence shown here is derived from an EMBL/GenBank/DDBJ whole genome shotgun (WGS) entry which is preliminary data.</text>
</comment>
<dbReference type="EMBL" id="BJWL01000022">
    <property type="protein sequence ID" value="GFZ11459.1"/>
    <property type="molecule type" value="Genomic_DNA"/>
</dbReference>
<feature type="region of interest" description="Disordered" evidence="1">
    <location>
        <begin position="1"/>
        <end position="25"/>
    </location>
</feature>
<organism evidence="2 3">
    <name type="scientific">Actinidia rufa</name>
    <dbReference type="NCBI Taxonomy" id="165716"/>
    <lineage>
        <taxon>Eukaryota</taxon>
        <taxon>Viridiplantae</taxon>
        <taxon>Streptophyta</taxon>
        <taxon>Embryophyta</taxon>
        <taxon>Tracheophyta</taxon>
        <taxon>Spermatophyta</taxon>
        <taxon>Magnoliopsida</taxon>
        <taxon>eudicotyledons</taxon>
        <taxon>Gunneridae</taxon>
        <taxon>Pentapetalae</taxon>
        <taxon>asterids</taxon>
        <taxon>Ericales</taxon>
        <taxon>Actinidiaceae</taxon>
        <taxon>Actinidia</taxon>
    </lineage>
</organism>
<dbReference type="Proteomes" id="UP000585474">
    <property type="component" value="Unassembled WGS sequence"/>
</dbReference>
<reference evidence="2 3" key="1">
    <citation type="submission" date="2019-07" db="EMBL/GenBank/DDBJ databases">
        <title>De Novo Assembly of kiwifruit Actinidia rufa.</title>
        <authorList>
            <person name="Sugita-Konishi S."/>
            <person name="Sato K."/>
            <person name="Mori E."/>
            <person name="Abe Y."/>
            <person name="Kisaki G."/>
            <person name="Hamano K."/>
            <person name="Suezawa K."/>
            <person name="Otani M."/>
            <person name="Fukuda T."/>
            <person name="Manabe T."/>
            <person name="Gomi K."/>
            <person name="Tabuchi M."/>
            <person name="Akimitsu K."/>
            <person name="Kataoka I."/>
        </authorList>
    </citation>
    <scope>NUCLEOTIDE SEQUENCE [LARGE SCALE GENOMIC DNA]</scope>
    <source>
        <strain evidence="3">cv. Fuchu</strain>
    </source>
</reference>
<accession>A0A7J0GKW2</accession>
<name>A0A7J0GKW2_9ERIC</name>
<evidence type="ECO:0000313" key="3">
    <source>
        <dbReference type="Proteomes" id="UP000585474"/>
    </source>
</evidence>
<proteinExistence type="predicted"/>
<feature type="region of interest" description="Disordered" evidence="1">
    <location>
        <begin position="117"/>
        <end position="158"/>
    </location>
</feature>
<protein>
    <submittedName>
        <fullName evidence="2">Uncharacterized protein</fullName>
    </submittedName>
</protein>
<sequence>MASQSSNRFSSRETRRETLHAPKTLGGRRVKLLDDAQRTARATSRQNPCRFLLGGGDSWDMTIQRLQTQLGQHGTVLAESITSRTPSSTDLREILNAKHSRGGDLHDKLISRTAATSGKNIIPAGSTLEQPGPSQGNQSRGTRRRSPETSGNGSAREIYATKVHTIRREVRSEIPHQLCQIDDGTLKSLECNDVPGVSIKPRSDAQPPADLRDLMSRVEMFARLEDDFRQEERNTGSTPRAVLQEACDPKGAINGGSAPITRKKDTEPSLHRHKTTAGVYSRFPFSHLINSQPTKSMARAIKEWDDPCWWVLRE</sequence>
<evidence type="ECO:0000313" key="2">
    <source>
        <dbReference type="EMBL" id="GFZ11459.1"/>
    </source>
</evidence>
<feature type="compositionally biased region" description="Basic and acidic residues" evidence="1">
    <location>
        <begin position="10"/>
        <end position="20"/>
    </location>
</feature>
<dbReference type="AlphaFoldDB" id="A0A7J0GKW2"/>
<feature type="region of interest" description="Disordered" evidence="1">
    <location>
        <begin position="249"/>
        <end position="270"/>
    </location>
</feature>
<keyword evidence="3" id="KW-1185">Reference proteome</keyword>
<evidence type="ECO:0000256" key="1">
    <source>
        <dbReference type="SAM" id="MobiDB-lite"/>
    </source>
</evidence>
<feature type="compositionally biased region" description="Polar residues" evidence="1">
    <location>
        <begin position="127"/>
        <end position="140"/>
    </location>
</feature>
<gene>
    <name evidence="2" type="ORF">Acr_22g0008570</name>
</gene>